<dbReference type="GO" id="GO:0046872">
    <property type="term" value="F:metal ion binding"/>
    <property type="evidence" value="ECO:0007669"/>
    <property type="project" value="UniProtKB-KW"/>
</dbReference>
<protein>
    <recommendedName>
        <fullName evidence="7">Queuine tRNA-ribosyltransferase</fullName>
        <ecNumber evidence="7">2.4.2.29</ecNumber>
    </recommendedName>
    <alternativeName>
        <fullName evidence="7">Guanine insertion enzyme</fullName>
    </alternativeName>
    <alternativeName>
        <fullName evidence="7">tRNA-guanine transglycosylase</fullName>
    </alternativeName>
</protein>
<keyword evidence="5 7" id="KW-0671">Queuosine biosynthesis</keyword>
<feature type="binding site" evidence="7">
    <location>
        <begin position="89"/>
        <end position="93"/>
    </location>
    <ligand>
        <name>substrate</name>
    </ligand>
</feature>
<feature type="region of interest" description="RNA binding; important for wobble base 34 recognition" evidence="7">
    <location>
        <begin position="284"/>
        <end position="288"/>
    </location>
</feature>
<dbReference type="InterPro" id="IPR036511">
    <property type="entry name" value="TGT-like_sf"/>
</dbReference>
<dbReference type="UniPathway" id="UPA00392"/>
<dbReference type="PANTHER" id="PTHR46499">
    <property type="entry name" value="QUEUINE TRNA-RIBOSYLTRANSFERASE"/>
    <property type="match status" value="1"/>
</dbReference>
<dbReference type="GO" id="GO:0008616">
    <property type="term" value="P:tRNA queuosine(34) biosynthetic process"/>
    <property type="evidence" value="ECO:0007669"/>
    <property type="project" value="UniProtKB-UniRule"/>
</dbReference>
<dbReference type="InterPro" id="IPR004803">
    <property type="entry name" value="TGT"/>
</dbReference>
<evidence type="ECO:0000313" key="11">
    <source>
        <dbReference type="Proteomes" id="UP000179076"/>
    </source>
</evidence>
<keyword evidence="3 7" id="KW-0808">Transferase</keyword>
<comment type="caution">
    <text evidence="7">Lacks conserved residue(s) required for the propagation of feature annotation.</text>
</comment>
<evidence type="ECO:0000256" key="7">
    <source>
        <dbReference type="HAMAP-Rule" id="MF_00168"/>
    </source>
</evidence>
<dbReference type="Pfam" id="PF01702">
    <property type="entry name" value="TGT"/>
    <property type="match status" value="1"/>
</dbReference>
<dbReference type="NCBIfam" id="TIGR00449">
    <property type="entry name" value="tgt_general"/>
    <property type="match status" value="1"/>
</dbReference>
<dbReference type="Proteomes" id="UP000179076">
    <property type="component" value="Unassembled WGS sequence"/>
</dbReference>
<sequence length="417" mass="45066">MKFELLATDGAARQGRMIFDRGAVQTPAFMPVGTYGTVKGMTPEELRAIGAEIILGNTFHLMLRPGVDVVRSHGGLHGFMHWDGPILTDSGGFQVFSLGAPRAAQGRTSVAEGSAPMATKITEEGVHFQSPVDGAPVFLGPEQAIAVQQGLGADIIMVFDECTPYPATEAEARASMELSLRWAQRCRAAHGNGAGALFGIVQGGMYTQLRDASLAGLTQIGFDGYAIGGLSVGEPKAEMFRMIAHIAPRMPADRPRYLMGTGTPEDLVEAVRGGMDMFDCVLPTRNARNGWLYTAGGDLKIRNSRYARDVGPIDPSCQCYTCRNYSRAYLRHLQQANEILGARLATIHNLHYYQALMRDLRAAISQKTLDDFVEKFYRMRRRGFPADNGRSPSDSGSDPDGAAEPAPDAEPPLGLPS</sequence>
<feature type="binding site" evidence="7">
    <location>
        <position position="202"/>
    </location>
    <ligand>
        <name>substrate</name>
    </ligand>
</feature>
<feature type="binding site" evidence="7">
    <location>
        <position position="319"/>
    </location>
    <ligand>
        <name>Zn(2+)</name>
        <dbReference type="ChEBI" id="CHEBI:29105"/>
    </ligand>
</feature>
<dbReference type="EC" id="2.4.2.29" evidence="7"/>
<comment type="subunit">
    <text evidence="7">Homodimer. Within each dimer, one monomer is responsible for RNA recognition and catalysis, while the other monomer binds to the replacement base PreQ1.</text>
</comment>
<evidence type="ECO:0000256" key="6">
    <source>
        <dbReference type="ARBA" id="ARBA00050112"/>
    </source>
</evidence>
<evidence type="ECO:0000256" key="3">
    <source>
        <dbReference type="ARBA" id="ARBA00022679"/>
    </source>
</evidence>
<dbReference type="GO" id="GO:0008479">
    <property type="term" value="F:tRNA-guanosine(34) queuine transglycosylase activity"/>
    <property type="evidence" value="ECO:0007669"/>
    <property type="project" value="UniProtKB-UniRule"/>
</dbReference>
<gene>
    <name evidence="7" type="primary">tgt</name>
    <name evidence="10" type="ORF">A2W18_07435</name>
</gene>
<dbReference type="GO" id="GO:0005829">
    <property type="term" value="C:cytosol"/>
    <property type="evidence" value="ECO:0007669"/>
    <property type="project" value="TreeGrafter"/>
</dbReference>
<dbReference type="HAMAP" id="MF_00168">
    <property type="entry name" value="Q_tRNA_Tgt"/>
    <property type="match status" value="1"/>
</dbReference>
<evidence type="ECO:0000256" key="1">
    <source>
        <dbReference type="ARBA" id="ARBA00004691"/>
    </source>
</evidence>
<comment type="cofactor">
    <cofactor evidence="7">
        <name>Zn(2+)</name>
        <dbReference type="ChEBI" id="CHEBI:29105"/>
    </cofactor>
    <text evidence="7">Binds 1 zinc ion per subunit.</text>
</comment>
<keyword evidence="2 7" id="KW-0328">Glycosyltransferase</keyword>
<proteinExistence type="inferred from homology"/>
<keyword evidence="4 7" id="KW-0819">tRNA processing</keyword>
<feature type="active site" description="Nucleophile" evidence="7">
    <location>
        <position position="279"/>
    </location>
</feature>
<feature type="compositionally biased region" description="Pro residues" evidence="8">
    <location>
        <begin position="408"/>
        <end position="417"/>
    </location>
</feature>
<feature type="binding site" evidence="7">
    <location>
        <position position="229"/>
    </location>
    <ligand>
        <name>substrate</name>
    </ligand>
</feature>
<dbReference type="InterPro" id="IPR002616">
    <property type="entry name" value="tRNA_ribo_trans-like"/>
</dbReference>
<organism evidence="10 11">
    <name type="scientific">Candidatus Muproteobacteria bacterium RBG_16_60_9</name>
    <dbReference type="NCBI Taxonomy" id="1817755"/>
    <lineage>
        <taxon>Bacteria</taxon>
        <taxon>Pseudomonadati</taxon>
        <taxon>Pseudomonadota</taxon>
        <taxon>Candidatus Muproteobacteria</taxon>
    </lineage>
</organism>
<dbReference type="PANTHER" id="PTHR46499:SF1">
    <property type="entry name" value="QUEUINE TRNA-RIBOSYLTRANSFERASE"/>
    <property type="match status" value="1"/>
</dbReference>
<evidence type="ECO:0000256" key="4">
    <source>
        <dbReference type="ARBA" id="ARBA00022694"/>
    </source>
</evidence>
<feature type="binding site" evidence="7">
    <location>
        <position position="160"/>
    </location>
    <ligand>
        <name>substrate</name>
    </ligand>
</feature>
<feature type="compositionally biased region" description="Low complexity" evidence="8">
    <location>
        <begin position="391"/>
        <end position="406"/>
    </location>
</feature>
<comment type="similarity">
    <text evidence="7">Belongs to the queuine tRNA-ribosyltransferase family.</text>
</comment>
<evidence type="ECO:0000313" key="10">
    <source>
        <dbReference type="EMBL" id="OGI66187.1"/>
    </source>
</evidence>
<dbReference type="NCBIfam" id="TIGR00430">
    <property type="entry name" value="Q_tRNA_tgt"/>
    <property type="match status" value="1"/>
</dbReference>
<feature type="binding site" evidence="7">
    <location>
        <position position="322"/>
    </location>
    <ligand>
        <name>Zn(2+)</name>
        <dbReference type="ChEBI" id="CHEBI:29105"/>
    </ligand>
</feature>
<keyword evidence="7" id="KW-0479">Metal-binding</keyword>
<evidence type="ECO:0000256" key="8">
    <source>
        <dbReference type="SAM" id="MobiDB-lite"/>
    </source>
</evidence>
<dbReference type="InterPro" id="IPR050076">
    <property type="entry name" value="ArchSynthase1/Queuine_TRR"/>
</dbReference>
<feature type="binding site" evidence="7">
    <location>
        <position position="317"/>
    </location>
    <ligand>
        <name>Zn(2+)</name>
        <dbReference type="ChEBI" id="CHEBI:29105"/>
    </ligand>
</feature>
<dbReference type="Gene3D" id="3.20.20.105">
    <property type="entry name" value="Queuine tRNA-ribosyltransferase-like"/>
    <property type="match status" value="1"/>
</dbReference>
<dbReference type="AlphaFoldDB" id="A0A1F6V948"/>
<evidence type="ECO:0000256" key="5">
    <source>
        <dbReference type="ARBA" id="ARBA00022785"/>
    </source>
</evidence>
<evidence type="ECO:0000256" key="2">
    <source>
        <dbReference type="ARBA" id="ARBA00022676"/>
    </source>
</evidence>
<keyword evidence="7" id="KW-0862">Zinc</keyword>
<name>A0A1F6V948_9PROT</name>
<dbReference type="EMBL" id="MFSP01000092">
    <property type="protein sequence ID" value="OGI66187.1"/>
    <property type="molecule type" value="Genomic_DNA"/>
</dbReference>
<comment type="pathway">
    <text evidence="1 7">tRNA modification; tRNA-queuosine biosynthesis.</text>
</comment>
<evidence type="ECO:0000259" key="9">
    <source>
        <dbReference type="Pfam" id="PF01702"/>
    </source>
</evidence>
<comment type="caution">
    <text evidence="10">The sequence shown here is derived from an EMBL/GenBank/DDBJ whole genome shotgun (WGS) entry which is preliminary data.</text>
</comment>
<comment type="function">
    <text evidence="7">Catalyzes the base-exchange of a guanine (G) residue with the queuine precursor 7-aminomethyl-7-deazaguanine (PreQ1) at position 34 (anticodon wobble position) in tRNAs with GU(N) anticodons (tRNA-Asp, -Asn, -His and -Tyr). Catalysis occurs through a double-displacement mechanism. The nucleophile active site attacks the C1' of nucleotide 34 to detach the guanine base from the RNA, forming a covalent enzyme-RNA intermediate. The proton acceptor active site deprotonates the incoming PreQ1, allowing a nucleophilic attack on the C1' of the ribose to form the product. After dissociation, two additional enzymatic reactions on the tRNA convert PreQ1 to queuine (Q), resulting in the hypermodified nucleoside queuosine (7-(((4,5-cis-dihydroxy-2-cyclopenten-1-yl)amino)methyl)-7-deazaguanosine).</text>
</comment>
<accession>A0A1F6V948</accession>
<reference evidence="10 11" key="1">
    <citation type="journal article" date="2016" name="Nat. Commun.">
        <title>Thousands of microbial genomes shed light on interconnected biogeochemical processes in an aquifer system.</title>
        <authorList>
            <person name="Anantharaman K."/>
            <person name="Brown C.T."/>
            <person name="Hug L.A."/>
            <person name="Sharon I."/>
            <person name="Castelle C.J."/>
            <person name="Probst A.J."/>
            <person name="Thomas B.C."/>
            <person name="Singh A."/>
            <person name="Wilkins M.J."/>
            <person name="Karaoz U."/>
            <person name="Brodie E.L."/>
            <person name="Williams K.H."/>
            <person name="Hubbard S.S."/>
            <person name="Banfield J.F."/>
        </authorList>
    </citation>
    <scope>NUCLEOTIDE SEQUENCE [LARGE SCALE GENOMIC DNA]</scope>
</reference>
<feature type="active site" description="Proton acceptor" evidence="7">
    <location>
        <position position="89"/>
    </location>
</feature>
<feature type="domain" description="tRNA-guanine(15) transglycosylase-like" evidence="9">
    <location>
        <begin position="11"/>
        <end position="380"/>
    </location>
</feature>
<feature type="region of interest" description="Disordered" evidence="8">
    <location>
        <begin position="383"/>
        <end position="417"/>
    </location>
</feature>
<dbReference type="SUPFAM" id="SSF51713">
    <property type="entry name" value="tRNA-guanine transglycosylase"/>
    <property type="match status" value="1"/>
</dbReference>
<dbReference type="FunFam" id="3.20.20.105:FF:000001">
    <property type="entry name" value="Queuine tRNA-ribosyltransferase"/>
    <property type="match status" value="1"/>
</dbReference>
<feature type="binding site" evidence="7">
    <location>
        <position position="348"/>
    </location>
    <ligand>
        <name>Zn(2+)</name>
        <dbReference type="ChEBI" id="CHEBI:29105"/>
    </ligand>
</feature>
<comment type="catalytic activity">
    <reaction evidence="6 7">
        <text>7-aminomethyl-7-carbaguanine + guanosine(34) in tRNA = 7-aminomethyl-7-carbaguanosine(34) in tRNA + guanine</text>
        <dbReference type="Rhea" id="RHEA:24104"/>
        <dbReference type="Rhea" id="RHEA-COMP:10341"/>
        <dbReference type="Rhea" id="RHEA-COMP:10342"/>
        <dbReference type="ChEBI" id="CHEBI:16235"/>
        <dbReference type="ChEBI" id="CHEBI:58703"/>
        <dbReference type="ChEBI" id="CHEBI:74269"/>
        <dbReference type="ChEBI" id="CHEBI:82833"/>
        <dbReference type="EC" id="2.4.2.29"/>
    </reaction>
</comment>